<organism evidence="2 3">
    <name type="scientific">Pseudomonas kielensis</name>
    <dbReference type="NCBI Taxonomy" id="2762577"/>
    <lineage>
        <taxon>Bacteria</taxon>
        <taxon>Pseudomonadati</taxon>
        <taxon>Pseudomonadota</taxon>
        <taxon>Gammaproteobacteria</taxon>
        <taxon>Pseudomonadales</taxon>
        <taxon>Pseudomonadaceae</taxon>
        <taxon>Pseudomonas</taxon>
    </lineage>
</organism>
<feature type="transmembrane region" description="Helical" evidence="1">
    <location>
        <begin position="88"/>
        <end position="107"/>
    </location>
</feature>
<feature type="transmembrane region" description="Helical" evidence="1">
    <location>
        <begin position="119"/>
        <end position="137"/>
    </location>
</feature>
<feature type="transmembrane region" description="Helical" evidence="1">
    <location>
        <begin position="143"/>
        <end position="163"/>
    </location>
</feature>
<evidence type="ECO:0000313" key="2">
    <source>
        <dbReference type="EMBL" id="MBC2693620.1"/>
    </source>
</evidence>
<accession>A0A7X1GJW5</accession>
<protein>
    <submittedName>
        <fullName evidence="2">Sodium:solute symporter</fullName>
    </submittedName>
</protein>
<feature type="transmembrane region" description="Helical" evidence="1">
    <location>
        <begin position="6"/>
        <end position="29"/>
    </location>
</feature>
<sequence length="204" mass="21046">FVIAGVLGFFSILAFSLIGVHASLVHIAVSDNVPAALAKSMGVVALLVMTVVMVSAAGSTLDSTFSSLAKLAGRELPALAGHDLGRKAIGAGMAAMVVFAVLGNIPMMAGTDILKATTISGTMVIGLAPVFILHGLVRPTWLSFHLSFWIGMALGVSLVLGWVPESWAIGEGKYALLLGANLYGLMLCTLGYLLPGLIPQPENC</sequence>
<keyword evidence="1" id="KW-0472">Membrane</keyword>
<evidence type="ECO:0000313" key="3">
    <source>
        <dbReference type="Proteomes" id="UP000526003"/>
    </source>
</evidence>
<evidence type="ECO:0000256" key="1">
    <source>
        <dbReference type="SAM" id="Phobius"/>
    </source>
</evidence>
<dbReference type="Proteomes" id="UP000526003">
    <property type="component" value="Unassembled WGS sequence"/>
</dbReference>
<comment type="caution">
    <text evidence="2">The sequence shown here is derived from an EMBL/GenBank/DDBJ whole genome shotgun (WGS) entry which is preliminary data.</text>
</comment>
<dbReference type="AlphaFoldDB" id="A0A7X1GJW5"/>
<keyword evidence="1" id="KW-0812">Transmembrane</keyword>
<keyword evidence="3" id="KW-1185">Reference proteome</keyword>
<proteinExistence type="predicted"/>
<feature type="transmembrane region" description="Helical" evidence="1">
    <location>
        <begin position="175"/>
        <end position="194"/>
    </location>
</feature>
<gene>
    <name evidence="2" type="ORF">H7995_28010</name>
</gene>
<name>A0A7X1GJW5_9PSED</name>
<reference evidence="2 3" key="1">
    <citation type="submission" date="2020-08" db="EMBL/GenBank/DDBJ databases">
        <title>Pseudomonas sp. nov.</title>
        <authorList>
            <person name="Gieschler S."/>
            <person name="Fiedler G."/>
            <person name="Brinks E."/>
            <person name="Boehnlein C."/>
            <person name="Franz C.M.A.P."/>
            <person name="Kabisch J."/>
        </authorList>
    </citation>
    <scope>NUCLEOTIDE SEQUENCE [LARGE SCALE GENOMIC DNA]</scope>
    <source>
        <strain evidence="2 3">MBT-1</strain>
    </source>
</reference>
<feature type="non-terminal residue" evidence="2">
    <location>
        <position position="1"/>
    </location>
</feature>
<keyword evidence="1" id="KW-1133">Transmembrane helix</keyword>
<dbReference type="EMBL" id="JACMYG010000075">
    <property type="protein sequence ID" value="MBC2693620.1"/>
    <property type="molecule type" value="Genomic_DNA"/>
</dbReference>
<feature type="transmembrane region" description="Helical" evidence="1">
    <location>
        <begin position="41"/>
        <end position="61"/>
    </location>
</feature>